<dbReference type="GO" id="GO:0055052">
    <property type="term" value="C:ATP-binding cassette (ABC) transporter complex, substrate-binding subunit-containing"/>
    <property type="evidence" value="ECO:0007669"/>
    <property type="project" value="TreeGrafter"/>
</dbReference>
<dbReference type="STRING" id="1125725.HMPREF1325_1615"/>
<dbReference type="PANTHER" id="PTHR30061">
    <property type="entry name" value="MALTOSE-BINDING PERIPLASMIC PROTEIN"/>
    <property type="match status" value="1"/>
</dbReference>
<comment type="caution">
    <text evidence="5">The sequence shown here is derived from an EMBL/GenBank/DDBJ whole genome shotgun (WGS) entry which is preliminary data.</text>
</comment>
<dbReference type="EMBL" id="AVQI01000006">
    <property type="protein sequence ID" value="ERK04962.1"/>
    <property type="molecule type" value="Genomic_DNA"/>
</dbReference>
<reference evidence="7 8" key="1">
    <citation type="submission" date="2013-08" db="EMBL/GenBank/DDBJ databases">
        <authorList>
            <person name="Durkin A.S."/>
            <person name="Haft D.R."/>
            <person name="McCorrison J."/>
            <person name="Torralba M."/>
            <person name="Gillis M."/>
            <person name="Haft D.H."/>
            <person name="Methe B."/>
            <person name="Sutton G."/>
            <person name="Nelson K.E."/>
        </authorList>
    </citation>
    <scope>NUCLEOTIDE SEQUENCE [LARGE SCALE GENOMIC DNA]</scope>
    <source>
        <strain evidence="6 8">ATCC 35536</strain>
        <strain evidence="5 7">VPI DR56BR1116</strain>
    </source>
</reference>
<dbReference type="Gene3D" id="3.40.190.10">
    <property type="entry name" value="Periplasmic binding protein-like II"/>
    <property type="match status" value="1"/>
</dbReference>
<evidence type="ECO:0000313" key="5">
    <source>
        <dbReference type="EMBL" id="ERF61131.1"/>
    </source>
</evidence>
<evidence type="ECO:0000256" key="4">
    <source>
        <dbReference type="SAM" id="SignalP"/>
    </source>
</evidence>
<keyword evidence="8" id="KW-1185">Reference proteome</keyword>
<evidence type="ECO:0000313" key="6">
    <source>
        <dbReference type="EMBL" id="ERK04962.1"/>
    </source>
</evidence>
<evidence type="ECO:0000256" key="2">
    <source>
        <dbReference type="ARBA" id="ARBA00022448"/>
    </source>
</evidence>
<accession>U1FNU8</accession>
<keyword evidence="2" id="KW-0813">Transport</keyword>
<dbReference type="Proteomes" id="UP000016412">
    <property type="component" value="Unassembled WGS sequence"/>
</dbReference>
<evidence type="ECO:0000313" key="8">
    <source>
        <dbReference type="Proteomes" id="UP000016646"/>
    </source>
</evidence>
<evidence type="ECO:0000256" key="1">
    <source>
        <dbReference type="ARBA" id="ARBA00008520"/>
    </source>
</evidence>
<dbReference type="RefSeq" id="WP_021329972.1">
    <property type="nucleotide sequence ID" value="NZ_AUZJ01000017.1"/>
</dbReference>
<dbReference type="InterPro" id="IPR006059">
    <property type="entry name" value="SBP"/>
</dbReference>
<proteinExistence type="inferred from homology"/>
<dbReference type="OrthoDB" id="362670at2"/>
<dbReference type="GO" id="GO:0015768">
    <property type="term" value="P:maltose transport"/>
    <property type="evidence" value="ECO:0007669"/>
    <property type="project" value="TreeGrafter"/>
</dbReference>
<dbReference type="SUPFAM" id="SSF53850">
    <property type="entry name" value="Periplasmic binding protein-like II"/>
    <property type="match status" value="1"/>
</dbReference>
<dbReference type="AlphaFoldDB" id="U1FNU8"/>
<evidence type="ECO:0000313" key="7">
    <source>
        <dbReference type="Proteomes" id="UP000016412"/>
    </source>
</evidence>
<dbReference type="GO" id="GO:1901982">
    <property type="term" value="F:maltose binding"/>
    <property type="evidence" value="ECO:0007669"/>
    <property type="project" value="TreeGrafter"/>
</dbReference>
<dbReference type="EMBL" id="AUZJ01000017">
    <property type="protein sequence ID" value="ERF61131.1"/>
    <property type="molecule type" value="Genomic_DNA"/>
</dbReference>
<sequence>MKKMMMLCALAAAALMATSCTKKPEAVTIEFWTHEDANRQKLEDRYIQEFTASHPNVTVNVTRQGAAKLIELVQTAFAAGSGPTMFNLSINDEYPYITAGRVAAMNYKAAGYKDASEVINAYAPKMLDPVTVNGQVYGLPLELTNWCIFINKKVFRSAGLDPEKDYPKTWEDMVKISQKIVIRNGDIITRRGYDFRYKYYLENNVPMVEQLGGQLISDDGKEAIVGKDAWIAFLTYMQQWGPNGLNLGSPTYKAGRSVFNADNNDLAMCSTGLYQEARIKHDNPAFYESGEWMVVPYPKFENAVKDVAACYYGHYYMVNADATKAQQEAAWQLISYMLSHGDEYLSQVNIIQPTTALLNSDTFKNMPYSSVFADDLERGHIVYYGANSTAIQSALGTAVQSVMLQNVSPEDAYNTLKKTVQELIEQ</sequence>
<name>U1FNU8_TRESO</name>
<dbReference type="PROSITE" id="PS51257">
    <property type="entry name" value="PROKAR_LIPOPROTEIN"/>
    <property type="match status" value="1"/>
</dbReference>
<dbReference type="Pfam" id="PF01547">
    <property type="entry name" value="SBP_bac_1"/>
    <property type="match status" value="1"/>
</dbReference>
<dbReference type="Proteomes" id="UP000016646">
    <property type="component" value="Unassembled WGS sequence"/>
</dbReference>
<dbReference type="GO" id="GO:0042956">
    <property type="term" value="P:maltodextrin transmembrane transport"/>
    <property type="evidence" value="ECO:0007669"/>
    <property type="project" value="TreeGrafter"/>
</dbReference>
<dbReference type="PATRIC" id="fig|1125725.3.peg.899"/>
<organism evidence="5 7">
    <name type="scientific">Treponema socranskii subsp. socranskii VPI DR56BR1116 = ATCC 35536</name>
    <dbReference type="NCBI Taxonomy" id="1125725"/>
    <lineage>
        <taxon>Bacteria</taxon>
        <taxon>Pseudomonadati</taxon>
        <taxon>Spirochaetota</taxon>
        <taxon>Spirochaetia</taxon>
        <taxon>Spirochaetales</taxon>
        <taxon>Treponemataceae</taxon>
        <taxon>Treponema</taxon>
    </lineage>
</organism>
<feature type="signal peptide" evidence="4">
    <location>
        <begin position="1"/>
        <end position="22"/>
    </location>
</feature>
<protein>
    <submittedName>
        <fullName evidence="5">ABC transporter, solute-binding protein</fullName>
    </submittedName>
</protein>
<feature type="chain" id="PRO_5004611341" evidence="4">
    <location>
        <begin position="23"/>
        <end position="426"/>
    </location>
</feature>
<keyword evidence="3 4" id="KW-0732">Signal</keyword>
<dbReference type="PANTHER" id="PTHR30061:SF50">
    <property type="entry name" value="MALTOSE_MALTODEXTRIN-BINDING PERIPLASMIC PROTEIN"/>
    <property type="match status" value="1"/>
</dbReference>
<gene>
    <name evidence="6" type="ORF">HMPREF0860_0643</name>
    <name evidence="5" type="ORF">HMPREF1325_1615</name>
</gene>
<comment type="similarity">
    <text evidence="1">Belongs to the bacterial solute-binding protein 1 family.</text>
</comment>
<dbReference type="eggNOG" id="COG1653">
    <property type="taxonomic scope" value="Bacteria"/>
</dbReference>
<evidence type="ECO:0000256" key="3">
    <source>
        <dbReference type="ARBA" id="ARBA00022729"/>
    </source>
</evidence>